<evidence type="ECO:0000313" key="3">
    <source>
        <dbReference type="Proteomes" id="UP000510869"/>
    </source>
</evidence>
<dbReference type="Proteomes" id="UP000510869">
    <property type="component" value="Chromosome"/>
</dbReference>
<dbReference type="AlphaFoldDB" id="A0A7D6CNI9"/>
<dbReference type="EMBL" id="CP059154">
    <property type="protein sequence ID" value="QLK24313.1"/>
    <property type="molecule type" value="Genomic_DNA"/>
</dbReference>
<dbReference type="GeneID" id="56141604"/>
<organism evidence="2 3">
    <name type="scientific">Natrinema zhouii</name>
    <dbReference type="NCBI Taxonomy" id="1710539"/>
    <lineage>
        <taxon>Archaea</taxon>
        <taxon>Methanobacteriati</taxon>
        <taxon>Methanobacteriota</taxon>
        <taxon>Stenosarchaea group</taxon>
        <taxon>Halobacteria</taxon>
        <taxon>Halobacteriales</taxon>
        <taxon>Natrialbaceae</taxon>
        <taxon>Natrinema</taxon>
    </lineage>
</organism>
<sequence>MSTGSPSDDESARTQAIPESRDRSTECPLCQLTGESPDHVYRHLQVGHRKSAIADALVDAVSAREEAPLSPE</sequence>
<gene>
    <name evidence="2" type="ORF">HYG81_00325</name>
</gene>
<proteinExistence type="predicted"/>
<dbReference type="KEGG" id="nay:HYG81_00325"/>
<reference evidence="2 3" key="1">
    <citation type="submission" date="2020-07" db="EMBL/GenBank/DDBJ databases">
        <title>Natrinema (YPL30) sp. nov. and Haloterrigena xxxxxx (YPL8) sp. nov., isolated from a salt mine.</title>
        <authorList>
            <person name="Cui H."/>
        </authorList>
    </citation>
    <scope>NUCLEOTIDE SEQUENCE [LARGE SCALE GENOMIC DNA]</scope>
    <source>
        <strain evidence="2 3">YPL13</strain>
    </source>
</reference>
<protein>
    <submittedName>
        <fullName evidence="2">Uncharacterized protein</fullName>
    </submittedName>
</protein>
<name>A0A7D6CNI9_9EURY</name>
<accession>A0A7D6CNI9</accession>
<dbReference type="OrthoDB" id="179695at2157"/>
<keyword evidence="3" id="KW-1185">Reference proteome</keyword>
<evidence type="ECO:0000256" key="1">
    <source>
        <dbReference type="SAM" id="MobiDB-lite"/>
    </source>
</evidence>
<feature type="region of interest" description="Disordered" evidence="1">
    <location>
        <begin position="1"/>
        <end position="29"/>
    </location>
</feature>
<dbReference type="RefSeq" id="WP_180843069.1">
    <property type="nucleotide sequence ID" value="NZ_CP059154.1"/>
</dbReference>
<evidence type="ECO:0000313" key="2">
    <source>
        <dbReference type="EMBL" id="QLK24313.1"/>
    </source>
</evidence>